<dbReference type="EMBL" id="WJBD01000010">
    <property type="protein sequence ID" value="MBC3888564.1"/>
    <property type="molecule type" value="Genomic_DNA"/>
</dbReference>
<feature type="domain" description="Hemerythrin-like" evidence="4">
    <location>
        <begin position="12"/>
        <end position="127"/>
    </location>
</feature>
<evidence type="ECO:0000313" key="5">
    <source>
        <dbReference type="EMBL" id="MBC3888564.1"/>
    </source>
</evidence>
<dbReference type="SUPFAM" id="SSF47188">
    <property type="entry name" value="Hemerythrin-like"/>
    <property type="match status" value="1"/>
</dbReference>
<dbReference type="PANTHER" id="PTHR37164">
    <property type="entry name" value="BACTERIOHEMERYTHRIN"/>
    <property type="match status" value="1"/>
</dbReference>
<keyword evidence="3" id="KW-0408">Iron</keyword>
<dbReference type="Proteomes" id="UP000616595">
    <property type="component" value="Unassembled WGS sequence"/>
</dbReference>
<dbReference type="NCBIfam" id="NF033749">
    <property type="entry name" value="bact_hemeryth"/>
    <property type="match status" value="1"/>
</dbReference>
<gene>
    <name evidence="5" type="ORF">GH810_09615</name>
</gene>
<accession>A0A923HXQ8</accession>
<evidence type="ECO:0000256" key="3">
    <source>
        <dbReference type="ARBA" id="ARBA00023004"/>
    </source>
</evidence>
<name>A0A923HXQ8_9FIRM</name>
<comment type="similarity">
    <text evidence="1">Belongs to the hemerythrin family.</text>
</comment>
<protein>
    <submittedName>
        <fullName evidence="5">Bacteriohemerythrin</fullName>
    </submittedName>
</protein>
<proteinExistence type="inferred from homology"/>
<dbReference type="CDD" id="cd12107">
    <property type="entry name" value="Hemerythrin"/>
    <property type="match status" value="1"/>
</dbReference>
<dbReference type="InterPro" id="IPR012827">
    <property type="entry name" value="Hemerythrin_metal-bd"/>
</dbReference>
<dbReference type="NCBIfam" id="TIGR02481">
    <property type="entry name" value="hemeryth_dom"/>
    <property type="match status" value="1"/>
</dbReference>
<keyword evidence="2" id="KW-0479">Metal-binding</keyword>
<dbReference type="Pfam" id="PF01814">
    <property type="entry name" value="Hemerythrin"/>
    <property type="match status" value="1"/>
</dbReference>
<dbReference type="RefSeq" id="WP_148568053.1">
    <property type="nucleotide sequence ID" value="NZ_RXYA01000014.1"/>
</dbReference>
<dbReference type="OrthoDB" id="9797092at2"/>
<evidence type="ECO:0000256" key="1">
    <source>
        <dbReference type="ARBA" id="ARBA00010587"/>
    </source>
</evidence>
<reference evidence="5" key="1">
    <citation type="submission" date="2019-10" db="EMBL/GenBank/DDBJ databases">
        <authorList>
            <person name="Ross D.E."/>
            <person name="Gulliver D."/>
        </authorList>
    </citation>
    <scope>NUCLEOTIDE SEQUENCE</scope>
    <source>
        <strain evidence="5">DER-2019</strain>
    </source>
</reference>
<reference evidence="5" key="2">
    <citation type="submission" date="2020-10" db="EMBL/GenBank/DDBJ databases">
        <title>Comparative genomics of the Acetobacterium genus.</title>
        <authorList>
            <person name="Marshall C."/>
            <person name="May H."/>
            <person name="Norman S."/>
        </authorList>
    </citation>
    <scope>NUCLEOTIDE SEQUENCE</scope>
    <source>
        <strain evidence="5">DER-2019</strain>
    </source>
</reference>
<dbReference type="InterPro" id="IPR035938">
    <property type="entry name" value="Hemerythrin-like_sf"/>
</dbReference>
<organism evidence="5 6">
    <name type="scientific">Acetobacterium paludosum</name>
    <dbReference type="NCBI Taxonomy" id="52693"/>
    <lineage>
        <taxon>Bacteria</taxon>
        <taxon>Bacillati</taxon>
        <taxon>Bacillota</taxon>
        <taxon>Clostridia</taxon>
        <taxon>Eubacteriales</taxon>
        <taxon>Eubacteriaceae</taxon>
        <taxon>Acetobacterium</taxon>
    </lineage>
</organism>
<dbReference type="AlphaFoldDB" id="A0A923HXQ8"/>
<evidence type="ECO:0000256" key="2">
    <source>
        <dbReference type="ARBA" id="ARBA00022723"/>
    </source>
</evidence>
<comment type="caution">
    <text evidence="5">The sequence shown here is derived from an EMBL/GenBank/DDBJ whole genome shotgun (WGS) entry which is preliminary data.</text>
</comment>
<evidence type="ECO:0000259" key="4">
    <source>
        <dbReference type="Pfam" id="PF01814"/>
    </source>
</evidence>
<sequence>MAIVWTPNLSVGVTSIDDQHKVLFEKADQLFEAGKSGKSKEIIGQMLDFLDKYTKQHFHDEEVYMASINYPGISEQKTAHKNFIAELTKLKKEYAASGGNICLIINANQMVINWLTKHISVMDKKIGTYANTLK</sequence>
<dbReference type="PANTHER" id="PTHR37164:SF1">
    <property type="entry name" value="BACTERIOHEMERYTHRIN"/>
    <property type="match status" value="1"/>
</dbReference>
<dbReference type="InterPro" id="IPR050669">
    <property type="entry name" value="Hemerythrin"/>
</dbReference>
<evidence type="ECO:0000313" key="6">
    <source>
        <dbReference type="Proteomes" id="UP000616595"/>
    </source>
</evidence>
<dbReference type="InterPro" id="IPR012312">
    <property type="entry name" value="Hemerythrin-like"/>
</dbReference>
<dbReference type="GO" id="GO:0046872">
    <property type="term" value="F:metal ion binding"/>
    <property type="evidence" value="ECO:0007669"/>
    <property type="project" value="UniProtKB-KW"/>
</dbReference>
<keyword evidence="6" id="KW-1185">Reference proteome</keyword>
<dbReference type="Gene3D" id="1.20.120.50">
    <property type="entry name" value="Hemerythrin-like"/>
    <property type="match status" value="1"/>
</dbReference>